<dbReference type="PANTHER" id="PTHR43406:SF1">
    <property type="entry name" value="TRYPTOPHAN SYNTHASE ALPHA CHAIN, CHLOROPLASTIC"/>
    <property type="match status" value="1"/>
</dbReference>
<dbReference type="PROSITE" id="PS00167">
    <property type="entry name" value="TRP_SYNTHASE_ALPHA"/>
    <property type="match status" value="1"/>
</dbReference>
<dbReference type="InterPro" id="IPR011060">
    <property type="entry name" value="RibuloseP-bd_barrel"/>
</dbReference>
<reference evidence="10 11" key="1">
    <citation type="submission" date="2023-09" db="EMBL/GenBank/DDBJ databases">
        <authorList>
            <person name="Rey-Velasco X."/>
        </authorList>
    </citation>
    <scope>NUCLEOTIDE SEQUENCE [LARGE SCALE GENOMIC DNA]</scope>
    <source>
        <strain evidence="10 11">W345</strain>
    </source>
</reference>
<keyword evidence="3 8" id="KW-0028">Amino-acid biosynthesis</keyword>
<dbReference type="NCBIfam" id="TIGR00262">
    <property type="entry name" value="trpA"/>
    <property type="match status" value="1"/>
</dbReference>
<comment type="pathway">
    <text evidence="1 8">Amino-acid biosynthesis; L-tryptophan biosynthesis; L-tryptophan from chorismate: step 5/5.</text>
</comment>
<evidence type="ECO:0000256" key="6">
    <source>
        <dbReference type="ARBA" id="ARBA00023239"/>
    </source>
</evidence>
<dbReference type="EMBL" id="JAVRIC010000018">
    <property type="protein sequence ID" value="MDT0498206.1"/>
    <property type="molecule type" value="Genomic_DNA"/>
</dbReference>
<accession>A0ABU2WK08</accession>
<feature type="active site" description="Proton acceptor" evidence="8">
    <location>
        <position position="60"/>
    </location>
</feature>
<dbReference type="PANTHER" id="PTHR43406">
    <property type="entry name" value="TRYPTOPHAN SYNTHASE, ALPHA CHAIN"/>
    <property type="match status" value="1"/>
</dbReference>
<evidence type="ECO:0000313" key="10">
    <source>
        <dbReference type="EMBL" id="MDT0498206.1"/>
    </source>
</evidence>
<dbReference type="SUPFAM" id="SSF51366">
    <property type="entry name" value="Ribulose-phoshate binding barrel"/>
    <property type="match status" value="1"/>
</dbReference>
<evidence type="ECO:0000256" key="4">
    <source>
        <dbReference type="ARBA" id="ARBA00022822"/>
    </source>
</evidence>
<dbReference type="CDD" id="cd04724">
    <property type="entry name" value="Tryptophan_synthase_alpha"/>
    <property type="match status" value="1"/>
</dbReference>
<dbReference type="RefSeq" id="WP_311365572.1">
    <property type="nucleotide sequence ID" value="NZ_JAVRIC010000018.1"/>
</dbReference>
<dbReference type="Pfam" id="PF00290">
    <property type="entry name" value="Trp_syntA"/>
    <property type="match status" value="1"/>
</dbReference>
<keyword evidence="4 8" id="KW-0822">Tryptophan biosynthesis</keyword>
<dbReference type="InterPro" id="IPR018204">
    <property type="entry name" value="Trp_synthase_alpha_AS"/>
</dbReference>
<dbReference type="InterPro" id="IPR002028">
    <property type="entry name" value="Trp_synthase_suA"/>
</dbReference>
<sequence>MSRIQSVLQGLKQQNRRALIPYITAGDPHPRHTVELMHALVSGGADILELGVPFSDPMADGPVIQLACERALAHGTSLWQVIDMVAEFRKTDRDTPVVLMGYLNPIHARGVEAFAKRASEAGVDGVLIVDLAVEEAAEFVPALRAAGLDAIFLLAPTSPEARVRAAAEFASGYLYYVSLKGVTGAAQLDTVAVGQRVAQIRAWADLPIAVGFGVRDAATAAAVAAVADGVIVGSALVAEIAAGADRPDTLPAILHDKLAGLRAALDQLT</sequence>
<dbReference type="InterPro" id="IPR013785">
    <property type="entry name" value="Aldolase_TIM"/>
</dbReference>
<name>A0ABU2WK08_9GAMM</name>
<dbReference type="HAMAP" id="MF_00131">
    <property type="entry name" value="Trp_synth_alpha"/>
    <property type="match status" value="1"/>
</dbReference>
<dbReference type="GO" id="GO:0004834">
    <property type="term" value="F:tryptophan synthase activity"/>
    <property type="evidence" value="ECO:0007669"/>
    <property type="project" value="UniProtKB-EC"/>
</dbReference>
<dbReference type="Proteomes" id="UP001254608">
    <property type="component" value="Unassembled WGS sequence"/>
</dbReference>
<organism evidence="10 11">
    <name type="scientific">Banduia mediterranea</name>
    <dbReference type="NCBI Taxonomy" id="3075609"/>
    <lineage>
        <taxon>Bacteria</taxon>
        <taxon>Pseudomonadati</taxon>
        <taxon>Pseudomonadota</taxon>
        <taxon>Gammaproteobacteria</taxon>
        <taxon>Nevskiales</taxon>
        <taxon>Algiphilaceae</taxon>
        <taxon>Banduia</taxon>
    </lineage>
</organism>
<keyword evidence="11" id="KW-1185">Reference proteome</keyword>
<protein>
    <recommendedName>
        <fullName evidence="8">Tryptophan synthase alpha chain</fullName>
        <ecNumber evidence="8">4.2.1.20</ecNumber>
    </recommendedName>
</protein>
<evidence type="ECO:0000256" key="9">
    <source>
        <dbReference type="RuleBase" id="RU003662"/>
    </source>
</evidence>
<evidence type="ECO:0000256" key="8">
    <source>
        <dbReference type="HAMAP-Rule" id="MF_00131"/>
    </source>
</evidence>
<evidence type="ECO:0000256" key="7">
    <source>
        <dbReference type="ARBA" id="ARBA00049047"/>
    </source>
</evidence>
<proteinExistence type="inferred from homology"/>
<comment type="function">
    <text evidence="8">The alpha subunit is responsible for the aldol cleavage of indoleglycerol phosphate to indole and glyceraldehyde 3-phosphate.</text>
</comment>
<keyword evidence="6 8" id="KW-0456">Lyase</keyword>
<evidence type="ECO:0000256" key="3">
    <source>
        <dbReference type="ARBA" id="ARBA00022605"/>
    </source>
</evidence>
<comment type="similarity">
    <text evidence="8 9">Belongs to the TrpA family.</text>
</comment>
<evidence type="ECO:0000256" key="2">
    <source>
        <dbReference type="ARBA" id="ARBA00011270"/>
    </source>
</evidence>
<dbReference type="EC" id="4.2.1.20" evidence="8"/>
<gene>
    <name evidence="8 10" type="primary">trpA</name>
    <name evidence="10" type="ORF">RM530_12640</name>
</gene>
<feature type="active site" description="Proton acceptor" evidence="8">
    <location>
        <position position="49"/>
    </location>
</feature>
<evidence type="ECO:0000313" key="11">
    <source>
        <dbReference type="Proteomes" id="UP001254608"/>
    </source>
</evidence>
<comment type="subunit">
    <text evidence="2 8">Tetramer of two alpha and two beta chains.</text>
</comment>
<evidence type="ECO:0000256" key="5">
    <source>
        <dbReference type="ARBA" id="ARBA00023141"/>
    </source>
</evidence>
<comment type="caution">
    <text evidence="10">The sequence shown here is derived from an EMBL/GenBank/DDBJ whole genome shotgun (WGS) entry which is preliminary data.</text>
</comment>
<evidence type="ECO:0000256" key="1">
    <source>
        <dbReference type="ARBA" id="ARBA00004733"/>
    </source>
</evidence>
<dbReference type="Gene3D" id="3.20.20.70">
    <property type="entry name" value="Aldolase class I"/>
    <property type="match status" value="1"/>
</dbReference>
<comment type="catalytic activity">
    <reaction evidence="7 8">
        <text>(1S,2R)-1-C-(indol-3-yl)glycerol 3-phosphate + L-serine = D-glyceraldehyde 3-phosphate + L-tryptophan + H2O</text>
        <dbReference type="Rhea" id="RHEA:10532"/>
        <dbReference type="ChEBI" id="CHEBI:15377"/>
        <dbReference type="ChEBI" id="CHEBI:33384"/>
        <dbReference type="ChEBI" id="CHEBI:57912"/>
        <dbReference type="ChEBI" id="CHEBI:58866"/>
        <dbReference type="ChEBI" id="CHEBI:59776"/>
        <dbReference type="EC" id="4.2.1.20"/>
    </reaction>
</comment>
<keyword evidence="5 8" id="KW-0057">Aromatic amino acid biosynthesis</keyword>